<dbReference type="AlphaFoldDB" id="A0A1B1S6T7"/>
<evidence type="ECO:0000256" key="2">
    <source>
        <dbReference type="ARBA" id="ARBA00022475"/>
    </source>
</evidence>
<keyword evidence="3 9" id="KW-0812">Transmembrane</keyword>
<name>A0A1B1S6T7_9BACT</name>
<evidence type="ECO:0000313" key="13">
    <source>
        <dbReference type="EMBL" id="ANU62507.1"/>
    </source>
</evidence>
<dbReference type="Gene3D" id="3.30.465.10">
    <property type="match status" value="1"/>
</dbReference>
<keyword evidence="14" id="KW-1185">Reference proteome</keyword>
<evidence type="ECO:0000259" key="11">
    <source>
        <dbReference type="PROSITE" id="PS51371"/>
    </source>
</evidence>
<dbReference type="Gene3D" id="3.10.580.10">
    <property type="entry name" value="CBS-domain"/>
    <property type="match status" value="1"/>
</dbReference>
<proteinExistence type="predicted"/>
<feature type="domain" description="CBS" evidence="11">
    <location>
        <begin position="278"/>
        <end position="336"/>
    </location>
</feature>
<accession>A0A1Z2XF03</accession>
<dbReference type="Proteomes" id="UP000186351">
    <property type="component" value="Chromosome"/>
</dbReference>
<dbReference type="SMART" id="SM00116">
    <property type="entry name" value="CBS"/>
    <property type="match status" value="2"/>
</dbReference>
<evidence type="ECO:0000259" key="12">
    <source>
        <dbReference type="PROSITE" id="PS51846"/>
    </source>
</evidence>
<dbReference type="PANTHER" id="PTHR43099">
    <property type="entry name" value="UPF0053 PROTEIN YRKA"/>
    <property type="match status" value="1"/>
</dbReference>
<evidence type="ECO:0000256" key="10">
    <source>
        <dbReference type="SAM" id="Phobius"/>
    </source>
</evidence>
<gene>
    <name evidence="13" type="ORF">A4V02_01295</name>
</gene>
<feature type="domain" description="CBS" evidence="11">
    <location>
        <begin position="215"/>
        <end position="275"/>
    </location>
</feature>
<keyword evidence="7 9" id="KW-0472">Membrane</keyword>
<dbReference type="STRING" id="1796646.A4V02_01295"/>
<feature type="transmembrane region" description="Helical" evidence="10">
    <location>
        <begin position="100"/>
        <end position="121"/>
    </location>
</feature>
<dbReference type="PROSITE" id="PS51846">
    <property type="entry name" value="CNNM"/>
    <property type="match status" value="1"/>
</dbReference>
<evidence type="ECO:0000256" key="7">
    <source>
        <dbReference type="ARBA" id="ARBA00023136"/>
    </source>
</evidence>
<feature type="transmembrane region" description="Helical" evidence="10">
    <location>
        <begin position="56"/>
        <end position="80"/>
    </location>
</feature>
<evidence type="ECO:0000256" key="1">
    <source>
        <dbReference type="ARBA" id="ARBA00004651"/>
    </source>
</evidence>
<dbReference type="GeneID" id="65535469"/>
<keyword evidence="6 8" id="KW-0129">CBS domain</keyword>
<keyword evidence="2" id="KW-1003">Cell membrane</keyword>
<dbReference type="GO" id="GO:0005886">
    <property type="term" value="C:plasma membrane"/>
    <property type="evidence" value="ECO:0007669"/>
    <property type="project" value="UniProtKB-SubCell"/>
</dbReference>
<dbReference type="EMBL" id="CP015402">
    <property type="protein sequence ID" value="ANU62507.1"/>
    <property type="molecule type" value="Genomic_DNA"/>
</dbReference>
<dbReference type="SMART" id="SM01091">
    <property type="entry name" value="CorC_HlyC"/>
    <property type="match status" value="1"/>
</dbReference>
<evidence type="ECO:0000256" key="4">
    <source>
        <dbReference type="ARBA" id="ARBA00022737"/>
    </source>
</evidence>
<comment type="subcellular location">
    <subcellularLocation>
        <location evidence="1">Cell membrane</location>
        <topology evidence="1">Multi-pass membrane protein</topology>
    </subcellularLocation>
</comment>
<protein>
    <submittedName>
        <fullName evidence="13">Hemolysin</fullName>
    </submittedName>
</protein>
<keyword evidence="4" id="KW-0677">Repeat</keyword>
<dbReference type="Pfam" id="PF01595">
    <property type="entry name" value="CNNM"/>
    <property type="match status" value="1"/>
</dbReference>
<evidence type="ECO:0000313" key="14">
    <source>
        <dbReference type="Proteomes" id="UP000186351"/>
    </source>
</evidence>
<evidence type="ECO:0000256" key="9">
    <source>
        <dbReference type="PROSITE-ProRule" id="PRU01193"/>
    </source>
</evidence>
<dbReference type="InterPro" id="IPR051676">
    <property type="entry name" value="UPF0053_domain"/>
</dbReference>
<keyword evidence="5 9" id="KW-1133">Transmembrane helix</keyword>
<dbReference type="PROSITE" id="PS51371">
    <property type="entry name" value="CBS"/>
    <property type="match status" value="2"/>
</dbReference>
<dbReference type="InterPro" id="IPR005170">
    <property type="entry name" value="Transptr-assoc_dom"/>
</dbReference>
<feature type="domain" description="CNNM transmembrane" evidence="12">
    <location>
        <begin position="1"/>
        <end position="196"/>
    </location>
</feature>
<dbReference type="KEGG" id="pary:A4V02_01295"/>
<dbReference type="Pfam" id="PF03471">
    <property type="entry name" value="CorC_HlyC"/>
    <property type="match status" value="1"/>
</dbReference>
<evidence type="ECO:0000256" key="5">
    <source>
        <dbReference type="ARBA" id="ARBA00022989"/>
    </source>
</evidence>
<evidence type="ECO:0000256" key="3">
    <source>
        <dbReference type="ARBA" id="ARBA00022692"/>
    </source>
</evidence>
<accession>A0A1B1S6T7</accession>
<dbReference type="GO" id="GO:0050660">
    <property type="term" value="F:flavin adenine dinucleotide binding"/>
    <property type="evidence" value="ECO:0007669"/>
    <property type="project" value="InterPro"/>
</dbReference>
<dbReference type="InterPro" id="IPR036318">
    <property type="entry name" value="FAD-bd_PCMH-like_sf"/>
</dbReference>
<dbReference type="SUPFAM" id="SSF54631">
    <property type="entry name" value="CBS-domain pair"/>
    <property type="match status" value="1"/>
</dbReference>
<reference evidence="14" key="1">
    <citation type="submission" date="2016-04" db="EMBL/GenBank/DDBJ databases">
        <title>Complete Genome Sequences of Twelve Strains of a Stable Defined Moderately Diverse Mouse Microbiota 2 (sDMDMm2).</title>
        <authorList>
            <person name="Uchimura Y."/>
            <person name="Wyss M."/>
            <person name="Brugiroux S."/>
            <person name="Limenitakis J.P."/>
            <person name="Stecher B."/>
            <person name="McCoy K.D."/>
            <person name="Macpherson A.J."/>
        </authorList>
    </citation>
    <scope>NUCLEOTIDE SEQUENCE [LARGE SCALE GENOMIC DNA]</scope>
    <source>
        <strain evidence="14">YL27</strain>
    </source>
</reference>
<dbReference type="InterPro" id="IPR016169">
    <property type="entry name" value="FAD-bd_PCMH_sub2"/>
</dbReference>
<evidence type="ECO:0000256" key="8">
    <source>
        <dbReference type="PROSITE-ProRule" id="PRU00703"/>
    </source>
</evidence>
<dbReference type="Pfam" id="PF00571">
    <property type="entry name" value="CBS"/>
    <property type="match status" value="2"/>
</dbReference>
<dbReference type="PANTHER" id="PTHR43099:SF5">
    <property type="entry name" value="HLYC_CORC FAMILY TRANSPORTER"/>
    <property type="match status" value="1"/>
</dbReference>
<dbReference type="InterPro" id="IPR000644">
    <property type="entry name" value="CBS_dom"/>
</dbReference>
<dbReference type="RefSeq" id="WP_068959903.1">
    <property type="nucleotide sequence ID" value="NZ_CAJTAP010000011.1"/>
</dbReference>
<feature type="transmembrane region" description="Helical" evidence="10">
    <location>
        <begin position="6"/>
        <end position="27"/>
    </location>
</feature>
<organism evidence="13 14">
    <name type="scientific">Muribaculum intestinale</name>
    <dbReference type="NCBI Taxonomy" id="1796646"/>
    <lineage>
        <taxon>Bacteria</taxon>
        <taxon>Pseudomonadati</taxon>
        <taxon>Bacteroidota</taxon>
        <taxon>Bacteroidia</taxon>
        <taxon>Bacteroidales</taxon>
        <taxon>Muribaculaceae</taxon>
        <taxon>Muribaculum</taxon>
    </lineage>
</organism>
<dbReference type="InterPro" id="IPR046342">
    <property type="entry name" value="CBS_dom_sf"/>
</dbReference>
<dbReference type="InterPro" id="IPR044751">
    <property type="entry name" value="Ion_transp-like_CBS"/>
</dbReference>
<dbReference type="InterPro" id="IPR002550">
    <property type="entry name" value="CNNM"/>
</dbReference>
<evidence type="ECO:0000256" key="6">
    <source>
        <dbReference type="ARBA" id="ARBA00023122"/>
    </source>
</evidence>
<dbReference type="SUPFAM" id="SSF56176">
    <property type="entry name" value="FAD-binding/transporter-associated domain-like"/>
    <property type="match status" value="1"/>
</dbReference>
<feature type="transmembrane region" description="Helical" evidence="10">
    <location>
        <begin position="142"/>
        <end position="165"/>
    </location>
</feature>
<sequence length="430" mass="47208">MDDLIIIIALILLNGIFSMSEVALISARKSKLTADAKDGNRNAANALKLQSEPDRFLSTVQIGITLIGILTGLFSGATIATEVGDYLVRLGLAPKMAMNISRIFIVSIVTYLSIVVGELVPKRIGMGHADTIAKIVAGPMKMLSLITYPVVWLLSISTSAIVKIFRIGTGSTKVTEEEIKSLIHEGASSGEVREVEQDIMERALMMGDCRIESIMTSRKDVAALTVDMDQESIRNVLSDDLHSAYPVFDKEKEDICGVISLKQLVLSLGKPDFDIRKALTPAMCLPETMTVYDALETFKTSNAHSALVYDEYGTFQGIITLRDILDGLIGNITHDGDGPMIVKRPDTEEWLIDGQCPIYDFLAYFDCEDLYRPATYSTIAGLILEHLRRVPSEGDTIIWHSFRIEVADMDHVRIDKVAVSLISDSVSASN</sequence>
<dbReference type="OrthoDB" id="9798188at2"/>
<dbReference type="CDD" id="cd04590">
    <property type="entry name" value="CBS_pair_CorC_HlyC_assoc"/>
    <property type="match status" value="1"/>
</dbReference>